<dbReference type="AlphaFoldDB" id="A0A072VQ48"/>
<feature type="signal peptide" evidence="1">
    <location>
        <begin position="1"/>
        <end position="24"/>
    </location>
</feature>
<protein>
    <recommendedName>
        <fullName evidence="5">Transmembrane protein</fullName>
    </recommendedName>
</protein>
<keyword evidence="1" id="KW-0732">Signal</keyword>
<proteinExistence type="predicted"/>
<reference evidence="3" key="3">
    <citation type="submission" date="2015-04" db="UniProtKB">
        <authorList>
            <consortium name="EnsemblPlants"/>
        </authorList>
    </citation>
    <scope>IDENTIFICATION</scope>
    <source>
        <strain evidence="3">cv. Jemalong A17</strain>
    </source>
</reference>
<evidence type="ECO:0008006" key="5">
    <source>
        <dbReference type="Google" id="ProtNLM"/>
    </source>
</evidence>
<evidence type="ECO:0000313" key="4">
    <source>
        <dbReference type="Proteomes" id="UP000002051"/>
    </source>
</evidence>
<name>A0A072VQ48_MEDTR</name>
<organism evidence="2 4">
    <name type="scientific">Medicago truncatula</name>
    <name type="common">Barrel medic</name>
    <name type="synonym">Medicago tribuloides</name>
    <dbReference type="NCBI Taxonomy" id="3880"/>
    <lineage>
        <taxon>Eukaryota</taxon>
        <taxon>Viridiplantae</taxon>
        <taxon>Streptophyta</taxon>
        <taxon>Embryophyta</taxon>
        <taxon>Tracheophyta</taxon>
        <taxon>Spermatophyta</taxon>
        <taxon>Magnoliopsida</taxon>
        <taxon>eudicotyledons</taxon>
        <taxon>Gunneridae</taxon>
        <taxon>Pentapetalae</taxon>
        <taxon>rosids</taxon>
        <taxon>fabids</taxon>
        <taxon>Fabales</taxon>
        <taxon>Fabaceae</taxon>
        <taxon>Papilionoideae</taxon>
        <taxon>50 kb inversion clade</taxon>
        <taxon>NPAAA clade</taxon>
        <taxon>Hologalegina</taxon>
        <taxon>IRL clade</taxon>
        <taxon>Trifolieae</taxon>
        <taxon>Medicago</taxon>
    </lineage>
</organism>
<reference evidence="2 4" key="2">
    <citation type="journal article" date="2014" name="BMC Genomics">
        <title>An improved genome release (version Mt4.0) for the model legume Medicago truncatula.</title>
        <authorList>
            <person name="Tang H."/>
            <person name="Krishnakumar V."/>
            <person name="Bidwell S."/>
            <person name="Rosen B."/>
            <person name="Chan A."/>
            <person name="Zhou S."/>
            <person name="Gentzbittel L."/>
            <person name="Childs K.L."/>
            <person name="Yandell M."/>
            <person name="Gundlach H."/>
            <person name="Mayer K.F."/>
            <person name="Schwartz D.C."/>
            <person name="Town C.D."/>
        </authorList>
    </citation>
    <scope>GENOME REANNOTATION</scope>
    <source>
        <strain evidence="2">A17</strain>
        <strain evidence="3 4">cv. Jemalong A17</strain>
    </source>
</reference>
<dbReference type="HOGENOM" id="CLU_2816194_0_0_1"/>
<evidence type="ECO:0000313" key="3">
    <source>
        <dbReference type="EnsemblPlants" id="KEH43538"/>
    </source>
</evidence>
<dbReference type="EMBL" id="CM001217">
    <property type="protein sequence ID" value="KEH43538.1"/>
    <property type="molecule type" value="Genomic_DNA"/>
</dbReference>
<sequence>MFRLHNYFLVALHGLLTSFENVKSSPLFAIHFSLHSQREQSSLWTSHNKRVILKSSCSARAASVGAM</sequence>
<reference evidence="2 4" key="1">
    <citation type="journal article" date="2011" name="Nature">
        <title>The Medicago genome provides insight into the evolution of rhizobial symbioses.</title>
        <authorList>
            <person name="Young N.D."/>
            <person name="Debelle F."/>
            <person name="Oldroyd G.E."/>
            <person name="Geurts R."/>
            <person name="Cannon S.B."/>
            <person name="Udvardi M.K."/>
            <person name="Benedito V.A."/>
            <person name="Mayer K.F."/>
            <person name="Gouzy J."/>
            <person name="Schoof H."/>
            <person name="Van de Peer Y."/>
            <person name="Proost S."/>
            <person name="Cook D.R."/>
            <person name="Meyers B.C."/>
            <person name="Spannagl M."/>
            <person name="Cheung F."/>
            <person name="De Mita S."/>
            <person name="Krishnakumar V."/>
            <person name="Gundlach H."/>
            <person name="Zhou S."/>
            <person name="Mudge J."/>
            <person name="Bharti A.K."/>
            <person name="Murray J.D."/>
            <person name="Naoumkina M.A."/>
            <person name="Rosen B."/>
            <person name="Silverstein K.A."/>
            <person name="Tang H."/>
            <person name="Rombauts S."/>
            <person name="Zhao P.X."/>
            <person name="Zhou P."/>
            <person name="Barbe V."/>
            <person name="Bardou P."/>
            <person name="Bechner M."/>
            <person name="Bellec A."/>
            <person name="Berger A."/>
            <person name="Berges H."/>
            <person name="Bidwell S."/>
            <person name="Bisseling T."/>
            <person name="Choisne N."/>
            <person name="Couloux A."/>
            <person name="Denny R."/>
            <person name="Deshpande S."/>
            <person name="Dai X."/>
            <person name="Doyle J.J."/>
            <person name="Dudez A.M."/>
            <person name="Farmer A.D."/>
            <person name="Fouteau S."/>
            <person name="Franken C."/>
            <person name="Gibelin C."/>
            <person name="Gish J."/>
            <person name="Goldstein S."/>
            <person name="Gonzalez A.J."/>
            <person name="Green P.J."/>
            <person name="Hallab A."/>
            <person name="Hartog M."/>
            <person name="Hua A."/>
            <person name="Humphray S.J."/>
            <person name="Jeong D.H."/>
            <person name="Jing Y."/>
            <person name="Jocker A."/>
            <person name="Kenton S.M."/>
            <person name="Kim D.J."/>
            <person name="Klee K."/>
            <person name="Lai H."/>
            <person name="Lang C."/>
            <person name="Lin S."/>
            <person name="Macmil S.L."/>
            <person name="Magdelenat G."/>
            <person name="Matthews L."/>
            <person name="McCorrison J."/>
            <person name="Monaghan E.L."/>
            <person name="Mun J.H."/>
            <person name="Najar F.Z."/>
            <person name="Nicholson C."/>
            <person name="Noirot C."/>
            <person name="O'Bleness M."/>
            <person name="Paule C.R."/>
            <person name="Poulain J."/>
            <person name="Prion F."/>
            <person name="Qin B."/>
            <person name="Qu C."/>
            <person name="Retzel E.F."/>
            <person name="Riddle C."/>
            <person name="Sallet E."/>
            <person name="Samain S."/>
            <person name="Samson N."/>
            <person name="Sanders I."/>
            <person name="Saurat O."/>
            <person name="Scarpelli C."/>
            <person name="Schiex T."/>
            <person name="Segurens B."/>
            <person name="Severin A.J."/>
            <person name="Sherrier D.J."/>
            <person name="Shi R."/>
            <person name="Sims S."/>
            <person name="Singer S.R."/>
            <person name="Sinharoy S."/>
            <person name="Sterck L."/>
            <person name="Viollet A."/>
            <person name="Wang B.B."/>
            <person name="Wang K."/>
            <person name="Wang M."/>
            <person name="Wang X."/>
            <person name="Warfsmann J."/>
            <person name="Weissenbach J."/>
            <person name="White D.D."/>
            <person name="White J.D."/>
            <person name="Wiley G.B."/>
            <person name="Wincker P."/>
            <person name="Xing Y."/>
            <person name="Yang L."/>
            <person name="Yao Z."/>
            <person name="Ying F."/>
            <person name="Zhai J."/>
            <person name="Zhou L."/>
            <person name="Zuber A."/>
            <person name="Denarie J."/>
            <person name="Dixon R.A."/>
            <person name="May G.D."/>
            <person name="Schwartz D.C."/>
            <person name="Rogers J."/>
            <person name="Quetier F."/>
            <person name="Town C.D."/>
            <person name="Roe B.A."/>
        </authorList>
    </citation>
    <scope>NUCLEOTIDE SEQUENCE [LARGE SCALE GENOMIC DNA]</scope>
    <source>
        <strain evidence="2">A17</strain>
        <strain evidence="3 4">cv. Jemalong A17</strain>
    </source>
</reference>
<evidence type="ECO:0000313" key="2">
    <source>
        <dbReference type="EMBL" id="KEH43538.1"/>
    </source>
</evidence>
<accession>A0A072VQ48</accession>
<feature type="chain" id="PRO_5014500871" description="Transmembrane protein" evidence="1">
    <location>
        <begin position="25"/>
        <end position="67"/>
    </location>
</feature>
<dbReference type="EnsemblPlants" id="KEH43538">
    <property type="protein sequence ID" value="KEH43538"/>
    <property type="gene ID" value="MTR_1g095875"/>
</dbReference>
<gene>
    <name evidence="2" type="ordered locus">MTR_1g095875</name>
</gene>
<dbReference type="Proteomes" id="UP000002051">
    <property type="component" value="Unassembled WGS sequence"/>
</dbReference>
<evidence type="ECO:0000256" key="1">
    <source>
        <dbReference type="SAM" id="SignalP"/>
    </source>
</evidence>
<keyword evidence="4" id="KW-1185">Reference proteome</keyword>